<proteinExistence type="predicted"/>
<evidence type="ECO:0008006" key="4">
    <source>
        <dbReference type="Google" id="ProtNLM"/>
    </source>
</evidence>
<organism evidence="2 3">
    <name type="scientific">Prorocentrum cordatum</name>
    <dbReference type="NCBI Taxonomy" id="2364126"/>
    <lineage>
        <taxon>Eukaryota</taxon>
        <taxon>Sar</taxon>
        <taxon>Alveolata</taxon>
        <taxon>Dinophyceae</taxon>
        <taxon>Prorocentrales</taxon>
        <taxon>Prorocentraceae</taxon>
        <taxon>Prorocentrum</taxon>
    </lineage>
</organism>
<feature type="non-terminal residue" evidence="2">
    <location>
        <position position="1"/>
    </location>
</feature>
<evidence type="ECO:0000313" key="3">
    <source>
        <dbReference type="Proteomes" id="UP001189429"/>
    </source>
</evidence>
<accession>A0ABN9VT63</accession>
<sequence length="214" mass="22663">ERGGGAMVRRAVARRSAAPGDLLGCLTAKAALQLGFQQVTVAWSPSPAHEDATWPLEVTFDGGSRRFDGEEASGAGAILWRHRLAGGAPTRVAEVVVALPAGPGSQPAEAVGCRHGLGLLRGLALPFRRARVAGDNTAAIRYGAGTGRFRRLELQAEIEEGLAPLAAEGWVLEFQAVRRRLNSGADALATEGVEWAAELRAQGDLRVQSRTRWL</sequence>
<comment type="caution">
    <text evidence="2">The sequence shown here is derived from an EMBL/GenBank/DDBJ whole genome shotgun (WGS) entry which is preliminary data.</text>
</comment>
<evidence type="ECO:0000313" key="2">
    <source>
        <dbReference type="EMBL" id="CAK0876690.1"/>
    </source>
</evidence>
<dbReference type="EMBL" id="CAUYUJ010017659">
    <property type="protein sequence ID" value="CAK0876690.1"/>
    <property type="molecule type" value="Genomic_DNA"/>
</dbReference>
<dbReference type="Gene3D" id="3.30.420.10">
    <property type="entry name" value="Ribonuclease H-like superfamily/Ribonuclease H"/>
    <property type="match status" value="1"/>
</dbReference>
<keyword evidence="3" id="KW-1185">Reference proteome</keyword>
<dbReference type="InterPro" id="IPR036397">
    <property type="entry name" value="RNaseH_sf"/>
</dbReference>
<protein>
    <recommendedName>
        <fullName evidence="4">RNase H type-1 domain-containing protein</fullName>
    </recommendedName>
</protein>
<reference evidence="2" key="1">
    <citation type="submission" date="2023-10" db="EMBL/GenBank/DDBJ databases">
        <authorList>
            <person name="Chen Y."/>
            <person name="Shah S."/>
            <person name="Dougan E. K."/>
            <person name="Thang M."/>
            <person name="Chan C."/>
        </authorList>
    </citation>
    <scope>NUCLEOTIDE SEQUENCE [LARGE SCALE GENOMIC DNA]</scope>
</reference>
<evidence type="ECO:0000313" key="1">
    <source>
        <dbReference type="EMBL" id="CAK0854587.1"/>
    </source>
</evidence>
<dbReference type="EMBL" id="CAUYUJ010015488">
    <property type="protein sequence ID" value="CAK0854587.1"/>
    <property type="molecule type" value="Genomic_DNA"/>
</dbReference>
<name>A0ABN9VT63_9DINO</name>
<dbReference type="Proteomes" id="UP001189429">
    <property type="component" value="Unassembled WGS sequence"/>
</dbReference>
<gene>
    <name evidence="1" type="ORF">PCOR1329_LOCUS45630</name>
    <name evidence="2" type="ORF">PCOR1329_LOCUS60986</name>
</gene>